<dbReference type="EMBL" id="APQM01000006">
    <property type="protein sequence ID" value="EOQ69467.1"/>
    <property type="molecule type" value="Genomic_DNA"/>
</dbReference>
<dbReference type="GO" id="GO:0035438">
    <property type="term" value="F:cyclic-di-GMP binding"/>
    <property type="evidence" value="ECO:0007669"/>
    <property type="project" value="InterPro"/>
</dbReference>
<dbReference type="Pfam" id="PF07238">
    <property type="entry name" value="PilZ"/>
    <property type="match status" value="1"/>
</dbReference>
<dbReference type="Gene3D" id="2.40.10.220">
    <property type="entry name" value="predicted glycosyltransferase like domains"/>
    <property type="match status" value="1"/>
</dbReference>
<reference evidence="2 3" key="1">
    <citation type="submission" date="2013-02" db="EMBL/GenBank/DDBJ databases">
        <title>The Genome Sequence of Acinetobacter sp. ANC 4050.</title>
        <authorList>
            <consortium name="The Broad Institute Genome Sequencing Platform"/>
            <consortium name="The Broad Institute Genome Sequencing Center for Infectious Disease"/>
            <person name="Cerqueira G."/>
            <person name="Feldgarden M."/>
            <person name="Courvalin P."/>
            <person name="Perichon B."/>
            <person name="Grillot-Courvalin C."/>
            <person name="Clermont D."/>
            <person name="Rocha E."/>
            <person name="Yoon E.-J."/>
            <person name="Nemec A."/>
            <person name="Walker B."/>
            <person name="Young S.K."/>
            <person name="Zeng Q."/>
            <person name="Gargeya S."/>
            <person name="Fitzgerald M."/>
            <person name="Haas B."/>
            <person name="Abouelleil A."/>
            <person name="Alvarado L."/>
            <person name="Arachchi H.M."/>
            <person name="Berlin A.M."/>
            <person name="Chapman S.B."/>
            <person name="Dewar J."/>
            <person name="Goldberg J."/>
            <person name="Griggs A."/>
            <person name="Gujja S."/>
            <person name="Hansen M."/>
            <person name="Howarth C."/>
            <person name="Imamovic A."/>
            <person name="Larimer J."/>
            <person name="McCowan C."/>
            <person name="Murphy C."/>
            <person name="Neiman D."/>
            <person name="Pearson M."/>
            <person name="Priest M."/>
            <person name="Roberts A."/>
            <person name="Saif S."/>
            <person name="Shea T."/>
            <person name="Sisk P."/>
            <person name="Sykes S."/>
            <person name="Wortman J."/>
            <person name="Nusbaum C."/>
            <person name="Birren B."/>
        </authorList>
    </citation>
    <scope>NUCLEOTIDE SEQUENCE [LARGE SCALE GENOMIC DNA]</scope>
    <source>
        <strain evidence="2 3">ANC 4050</strain>
    </source>
</reference>
<dbReference type="HOGENOM" id="CLU_147899_0_0_6"/>
<accession>R8YPT4</accession>
<name>R8YPT4_ACIPI</name>
<feature type="domain" description="PilZ" evidence="1">
    <location>
        <begin position="11"/>
        <end position="76"/>
    </location>
</feature>
<sequence>MMQPQMGGIIQVNIPDKATLQASYMGYVQGGGLFVPSKQKVKMGQEIFILATLPEQSQKIPLTGKVIWISHKQSGFKPQGFAIQLSGDKGIYYKNEAERVLAGSMSLDRPSYTM</sequence>
<dbReference type="PATRIC" id="fig|1217691.3.peg.1143"/>
<evidence type="ECO:0000313" key="2">
    <source>
        <dbReference type="EMBL" id="EOQ69467.1"/>
    </source>
</evidence>
<protein>
    <recommendedName>
        <fullName evidence="1">PilZ domain-containing protein</fullName>
    </recommendedName>
</protein>
<proteinExistence type="predicted"/>
<organism evidence="2 3">
    <name type="scientific">Acinetobacter pittii ANC 4050</name>
    <dbReference type="NCBI Taxonomy" id="1217691"/>
    <lineage>
        <taxon>Bacteria</taxon>
        <taxon>Pseudomonadati</taxon>
        <taxon>Pseudomonadota</taxon>
        <taxon>Gammaproteobacteria</taxon>
        <taxon>Moraxellales</taxon>
        <taxon>Moraxellaceae</taxon>
        <taxon>Acinetobacter</taxon>
        <taxon>Acinetobacter calcoaceticus/baumannii complex</taxon>
    </lineage>
</organism>
<gene>
    <name evidence="2" type="ORF">F931_01155</name>
</gene>
<comment type="caution">
    <text evidence="2">The sequence shown here is derived from an EMBL/GenBank/DDBJ whole genome shotgun (WGS) entry which is preliminary data.</text>
</comment>
<dbReference type="Proteomes" id="UP000014024">
    <property type="component" value="Unassembled WGS sequence"/>
</dbReference>
<evidence type="ECO:0000313" key="3">
    <source>
        <dbReference type="Proteomes" id="UP000014024"/>
    </source>
</evidence>
<dbReference type="AlphaFoldDB" id="R8YPT4"/>
<dbReference type="InterPro" id="IPR009875">
    <property type="entry name" value="PilZ_domain"/>
</dbReference>
<evidence type="ECO:0000259" key="1">
    <source>
        <dbReference type="Pfam" id="PF07238"/>
    </source>
</evidence>